<dbReference type="SMART" id="SM00409">
    <property type="entry name" value="IG"/>
    <property type="match status" value="8"/>
</dbReference>
<dbReference type="PROSITE" id="PS01248">
    <property type="entry name" value="EGF_LAM_1"/>
    <property type="match status" value="1"/>
</dbReference>
<dbReference type="InterPro" id="IPR007110">
    <property type="entry name" value="Ig-like_dom"/>
</dbReference>
<evidence type="ECO:0000259" key="10">
    <source>
        <dbReference type="PROSITE" id="PS50835"/>
    </source>
</evidence>
<evidence type="ECO:0000256" key="7">
    <source>
        <dbReference type="ARBA" id="ARBA00023319"/>
    </source>
</evidence>
<dbReference type="Pfam" id="PF07679">
    <property type="entry name" value="I-set"/>
    <property type="match status" value="1"/>
</dbReference>
<evidence type="ECO:0000313" key="12">
    <source>
        <dbReference type="EMBL" id="PAA78466.1"/>
    </source>
</evidence>
<reference evidence="12 13" key="1">
    <citation type="submission" date="2017-06" db="EMBL/GenBank/DDBJ databases">
        <title>A platform for efficient transgenesis in Macrostomum lignano, a flatworm model organism for stem cell research.</title>
        <authorList>
            <person name="Berezikov E."/>
        </authorList>
    </citation>
    <scope>NUCLEOTIDE SEQUENCE [LARGE SCALE GENOMIC DNA]</scope>
    <source>
        <strain evidence="12">DV1</strain>
        <tissue evidence="12">Whole organism</tissue>
    </source>
</reference>
<evidence type="ECO:0008006" key="14">
    <source>
        <dbReference type="Google" id="ProtNLM"/>
    </source>
</evidence>
<organism evidence="12 13">
    <name type="scientific">Macrostomum lignano</name>
    <dbReference type="NCBI Taxonomy" id="282301"/>
    <lineage>
        <taxon>Eukaryota</taxon>
        <taxon>Metazoa</taxon>
        <taxon>Spiralia</taxon>
        <taxon>Lophotrochozoa</taxon>
        <taxon>Platyhelminthes</taxon>
        <taxon>Rhabditophora</taxon>
        <taxon>Macrostomorpha</taxon>
        <taxon>Macrostomida</taxon>
        <taxon>Macrostomidae</taxon>
        <taxon>Macrostomum</taxon>
    </lineage>
</organism>
<dbReference type="GO" id="GO:0030154">
    <property type="term" value="P:cell differentiation"/>
    <property type="evidence" value="ECO:0007669"/>
    <property type="project" value="UniProtKB-ARBA"/>
</dbReference>
<evidence type="ECO:0000256" key="2">
    <source>
        <dbReference type="ARBA" id="ARBA00022729"/>
    </source>
</evidence>
<dbReference type="PROSITE" id="PS50835">
    <property type="entry name" value="IG_LIKE"/>
    <property type="match status" value="6"/>
</dbReference>
<dbReference type="PROSITE" id="PS51115">
    <property type="entry name" value="LAMININ_IVA"/>
    <property type="match status" value="1"/>
</dbReference>
<feature type="domain" description="Laminin IV type A" evidence="11">
    <location>
        <begin position="200"/>
        <end position="381"/>
    </location>
</feature>
<dbReference type="PANTHER" id="PTHR11640">
    <property type="entry name" value="NEPHRIN"/>
    <property type="match status" value="1"/>
</dbReference>
<evidence type="ECO:0000256" key="6">
    <source>
        <dbReference type="ARBA" id="ARBA00023180"/>
    </source>
</evidence>
<dbReference type="InterPro" id="IPR003599">
    <property type="entry name" value="Ig_sub"/>
</dbReference>
<feature type="domain" description="Ig-like" evidence="10">
    <location>
        <begin position="1537"/>
        <end position="1641"/>
    </location>
</feature>
<keyword evidence="3" id="KW-0677">Repeat</keyword>
<dbReference type="InterPro" id="IPR013783">
    <property type="entry name" value="Ig-like_fold"/>
</dbReference>
<dbReference type="Gene3D" id="2.170.300.10">
    <property type="entry name" value="Tie2 ligand-binding domain superfamily"/>
    <property type="match status" value="1"/>
</dbReference>
<evidence type="ECO:0000256" key="3">
    <source>
        <dbReference type="ARBA" id="ARBA00022737"/>
    </source>
</evidence>
<feature type="domain" description="Ig-like" evidence="10">
    <location>
        <begin position="34"/>
        <end position="99"/>
    </location>
</feature>
<feature type="domain" description="Ig-like" evidence="10">
    <location>
        <begin position="1283"/>
        <end position="1387"/>
    </location>
</feature>
<dbReference type="InterPro" id="IPR013098">
    <property type="entry name" value="Ig_I-set"/>
</dbReference>
<dbReference type="OrthoDB" id="8545473at2759"/>
<evidence type="ECO:0000259" key="11">
    <source>
        <dbReference type="PROSITE" id="PS51115"/>
    </source>
</evidence>
<feature type="region of interest" description="Disordered" evidence="8">
    <location>
        <begin position="766"/>
        <end position="787"/>
    </location>
</feature>
<evidence type="ECO:0000256" key="8">
    <source>
        <dbReference type="SAM" id="MobiDB-lite"/>
    </source>
</evidence>
<keyword evidence="13" id="KW-1185">Reference proteome</keyword>
<gene>
    <name evidence="12" type="ORF">BOX15_Mlig024543g2</name>
</gene>
<comment type="subcellular location">
    <subcellularLocation>
        <location evidence="1">Membrane</location>
        <topology evidence="1">Single-pass type I membrane protein</topology>
    </subcellularLocation>
</comment>
<evidence type="ECO:0000256" key="4">
    <source>
        <dbReference type="ARBA" id="ARBA00023136"/>
    </source>
</evidence>
<keyword evidence="2 9" id="KW-0732">Signal</keyword>
<dbReference type="STRING" id="282301.A0A267FXJ2"/>
<feature type="signal peptide" evidence="9">
    <location>
        <begin position="1"/>
        <end position="26"/>
    </location>
</feature>
<dbReference type="InterPro" id="IPR036179">
    <property type="entry name" value="Ig-like_dom_sf"/>
</dbReference>
<dbReference type="Pfam" id="PF00053">
    <property type="entry name" value="EGF_laminin"/>
    <property type="match status" value="1"/>
</dbReference>
<dbReference type="InterPro" id="IPR051275">
    <property type="entry name" value="Cell_adhesion_signaling"/>
</dbReference>
<dbReference type="SMART" id="SM00281">
    <property type="entry name" value="LamB"/>
    <property type="match status" value="1"/>
</dbReference>
<evidence type="ECO:0000256" key="1">
    <source>
        <dbReference type="ARBA" id="ARBA00004479"/>
    </source>
</evidence>
<feature type="compositionally biased region" description="Polar residues" evidence="8">
    <location>
        <begin position="773"/>
        <end position="784"/>
    </location>
</feature>
<feature type="domain" description="Ig-like" evidence="10">
    <location>
        <begin position="459"/>
        <end position="553"/>
    </location>
</feature>
<keyword evidence="5" id="KW-1015">Disulfide bond</keyword>
<dbReference type="InterPro" id="IPR002049">
    <property type="entry name" value="LE_dom"/>
</dbReference>
<comment type="caution">
    <text evidence="12">The sequence shown here is derived from an EMBL/GenBank/DDBJ whole genome shotgun (WGS) entry which is preliminary data.</text>
</comment>
<dbReference type="InterPro" id="IPR000034">
    <property type="entry name" value="Laminin_IV"/>
</dbReference>
<dbReference type="EMBL" id="NIVC01000687">
    <property type="protein sequence ID" value="PAA78466.1"/>
    <property type="molecule type" value="Genomic_DNA"/>
</dbReference>
<evidence type="ECO:0000313" key="13">
    <source>
        <dbReference type="Proteomes" id="UP000215902"/>
    </source>
</evidence>
<dbReference type="SUPFAM" id="SSF48726">
    <property type="entry name" value="Immunoglobulin"/>
    <property type="match status" value="3"/>
</dbReference>
<dbReference type="CDD" id="cd00096">
    <property type="entry name" value="Ig"/>
    <property type="match status" value="1"/>
</dbReference>
<keyword evidence="4" id="KW-0472">Membrane</keyword>
<feature type="domain" description="Ig-like" evidence="10">
    <location>
        <begin position="796"/>
        <end position="882"/>
    </location>
</feature>
<dbReference type="Gene3D" id="2.60.40.10">
    <property type="entry name" value="Immunoglobulins"/>
    <property type="match status" value="2"/>
</dbReference>
<feature type="domain" description="Ig-like" evidence="10">
    <location>
        <begin position="1791"/>
        <end position="1895"/>
    </location>
</feature>
<dbReference type="GO" id="GO:0016020">
    <property type="term" value="C:membrane"/>
    <property type="evidence" value="ECO:0007669"/>
    <property type="project" value="UniProtKB-SubCell"/>
</dbReference>
<name>A0A267FXJ2_9PLAT</name>
<dbReference type="Pfam" id="PF00052">
    <property type="entry name" value="Laminin_B"/>
    <property type="match status" value="1"/>
</dbReference>
<protein>
    <recommendedName>
        <fullName evidence="14">Receptor protein-tyrosine kinase</fullName>
    </recommendedName>
</protein>
<evidence type="ECO:0000256" key="9">
    <source>
        <dbReference type="SAM" id="SignalP"/>
    </source>
</evidence>
<keyword evidence="7" id="KW-0393">Immunoglobulin domain</keyword>
<dbReference type="Proteomes" id="UP000215902">
    <property type="component" value="Unassembled WGS sequence"/>
</dbReference>
<proteinExistence type="predicted"/>
<dbReference type="CDD" id="cd00055">
    <property type="entry name" value="EGF_Lam"/>
    <property type="match status" value="1"/>
</dbReference>
<accession>A0A267FXJ2</accession>
<sequence>MGDSAAMACLILPLGFLLSAQLGVEAQLLNINDPFFSEVSVVTVRRHQAQAARMVLRCNVSPPGRFKGWVKDSFVIGNDSFLILSGSDPNKYGTYLCIADPAISPNLYRAMKFVITEIGTGVDCNKTCGIGGVCQNNVCNCKANVEGPNCDRCKRGYHSLRKDHPDGCVPCFCSDRSNACNNAGLFFEEKQVTPIDASSVRLMGWGLFGVYEESTSNEKLTVESGPEFSVAPTGDSSGALRDDDDSYVFLTSLSGKRLAAYGGKVSFTVRANVRMDLGLRADTAFPIFGIKGWRGQTLVYWDRTTRRAPETRYSVTLDEQNLRAIDGSPVTRQDVMTALTDLRGVFFRVYQFQGQQNVRLFDIKYQEATATSGSDPAPVERCTLCPDPYQGAFCEDCKTAGDYHKIIDYNSTVNRWKCVPCKEGYQNSPACDKCEEGYADKILGRPSSEKPDCEEYVVPIVEPETLNIPSGRTVVLNCKIRRQKPGYNGTAWLLEWQDSDGGRITDTPRVFQVRDENSARLVIKDATPADTGRYRCEGYNRRSGSAVAFSNLTVESSSVKRVVLRSNPIDPDTTAIQCSVVAKEPSRPAQFRATLTRLPFPVGRLSERFESVKLQVNGANFTGTVDYRMKNDSDTGFWNCHVSDMINNYTVSRQTPVVLKPQQAFIWDLNTPVKKVEQPVGSAVRLKCNKIVRSPNAVTIPIVWTFKPAKREATSLFASPLGAPDQPNYSIMDESLADSLPPGVSRDGDDLVLNPLSVEHWGTFSCQRKPDSTRSSGRSVGSDSCESKKADVEVVPQMVGTRNINLNEGESVTLNCLPETNNLDEDGLPCQRYSWVYKPQKSARQLLGRRIAPKMIQLFSETRPTLNITKAEHTNSGMYYCRCHTFYRPGREVQSSKVMEYNVFISAVEEKPPNPKYEVSERTFVNGKRQWFYCYDVDAIPTARVWWEVWDKNATTIPGITLVDEGVIGNRSYSNITFVMDKHEHQLPFTCNAKNDVGHKTKIINMRYESTDYDPLRLKIIVQNTYNMMYKVQNDSHDVTDIVYSPMGQFGMADDGYKDPGVYIFCHMTGNPYGTELELVHNNPMSSSDVPDLIKQCNKMQVMANIVFCPLGKYEQYADFKWQCRAKQANPNTGKITTYTKKLDFVKVPSKIKIRLQYYNKWYGYDERDLRFYMLRGGVALIRCDAGYYEGGRLSEIPYPHRYEFYILGQDGLPHYASPAGNTLTLTDISETLDNKEIICFVRPQNDSDIATKGIGQRYFKVTVFTMPEKPSILVTMKDSTDPSLIIQNPDTIELRRNGPAVELTCTLQNYDTGVDRTFGEDRYLDWVKCKNYKCLYAERIAGTTTEVSSMQKSLEGNKATLMVRTSSVMNSGIFMCVAVRPFTNVTGDRDYQMQSVPVKALVMTKPGEGDGSRKYGEMKIVKTASGDIEFDCFFVGYPYPDLEIIRYDMDNRNVRLENPRWIRQIEEAYYDDANSHRYGSQLLYKLPTENIGPDKAKGTYVCTAENSLGKDETERTYDAMPEKPSILVTMKDSTDPSLIIQNPDTIELRRNGPAVELTCTLQNYDTGVDRTFGEDRYLDWVKCKNYKCLYAERIAGTTTEVSSMQKSLEGNKATLMVRTSSVMNSGIFMCVAVRPFTNVTGDRDYQMQSVPVKALVMTKPGEGDGSRKYGEMKIVKTASGDIEFDCFFVGYPYPDLEIIRYDMDNRNVRLENPRWIRQIEEAYYDDANSHRYGSQLLYKLPTENIGPDKAKGTYVCTAENSLGKDETERTYDAMPEKPSILVTMKDSTDPSLIIQNPDTIELRRNGPAVELTCTLQNYDTGVDRTFGEDRYLDWVKCKNYKCLYAERIAGTTTEVSSMQKSLEGNKATLMVRTSSVMNSGIFMCVAVRPFTNVTGDRDYQMQSVPVKALVMTKPGEGDGSRKYGEMKIVKTASGDIEFDCFFVGYPYPDLEIIRYDMDNRNVRLENPRWIRQIEEAYYDDANSHRYGSQLLYKLPTGEKC</sequence>
<evidence type="ECO:0000256" key="5">
    <source>
        <dbReference type="ARBA" id="ARBA00023157"/>
    </source>
</evidence>
<feature type="chain" id="PRO_5013374794" description="Receptor protein-tyrosine kinase" evidence="9">
    <location>
        <begin position="27"/>
        <end position="2001"/>
    </location>
</feature>
<keyword evidence="6" id="KW-0325">Glycoprotein</keyword>